<comment type="caution">
    <text evidence="1">The sequence shown here is derived from an EMBL/GenBank/DDBJ whole genome shotgun (WGS) entry which is preliminary data.</text>
</comment>
<reference evidence="1" key="1">
    <citation type="submission" date="2013-07" db="EMBL/GenBank/DDBJ databases">
        <title>Sub-species coevolution in mutualistic symbiosis.</title>
        <authorList>
            <person name="Murfin K."/>
            <person name="Klassen J."/>
            <person name="Lee M."/>
            <person name="Forst S."/>
            <person name="Stock P."/>
            <person name="Goodrich-Blair H."/>
        </authorList>
    </citation>
    <scope>NUCLEOTIDE SEQUENCE [LARGE SCALE GENOMIC DNA]</scope>
    <source>
        <strain evidence="1">Feltiae Moldova</strain>
    </source>
</reference>
<dbReference type="AlphaFoldDB" id="A0A077NI71"/>
<evidence type="ECO:0000313" key="2">
    <source>
        <dbReference type="Proteomes" id="UP000028487"/>
    </source>
</evidence>
<sequence length="46" mass="5120">MESFFHEFSPIKKAALATLDVKNLLGAGYIQVDSVLSKRCYKPSSE</sequence>
<proteinExistence type="predicted"/>
<protein>
    <submittedName>
        <fullName evidence="1">Uncharacterized protein</fullName>
    </submittedName>
</protein>
<dbReference type="EMBL" id="CBSV010000150">
    <property type="protein sequence ID" value="CDH01832.1"/>
    <property type="molecule type" value="Genomic_DNA"/>
</dbReference>
<evidence type="ECO:0000313" key="1">
    <source>
        <dbReference type="EMBL" id="CDH01832.1"/>
    </source>
</evidence>
<name>A0A077NI71_XENBV</name>
<organism evidence="1 2">
    <name type="scientific">Xenorhabdus bovienii str. feltiae Moldova</name>
    <dbReference type="NCBI Taxonomy" id="1398200"/>
    <lineage>
        <taxon>Bacteria</taxon>
        <taxon>Pseudomonadati</taxon>
        <taxon>Pseudomonadota</taxon>
        <taxon>Gammaproteobacteria</taxon>
        <taxon>Enterobacterales</taxon>
        <taxon>Morganellaceae</taxon>
        <taxon>Xenorhabdus</taxon>
    </lineage>
</organism>
<accession>A0A077NI71</accession>
<dbReference type="Proteomes" id="UP000028487">
    <property type="component" value="Unassembled WGS sequence"/>
</dbReference>
<gene>
    <name evidence="1" type="ORF">XBFM1_2330050</name>
</gene>
<dbReference type="HOGENOM" id="CLU_3190753_0_0_6"/>